<dbReference type="Pfam" id="PF14907">
    <property type="entry name" value="NTP_transf_5"/>
    <property type="match status" value="1"/>
</dbReference>
<comment type="caution">
    <text evidence="1">The sequence shown here is derived from an EMBL/GenBank/DDBJ whole genome shotgun (WGS) entry which is preliminary data.</text>
</comment>
<proteinExistence type="predicted"/>
<keyword evidence="2" id="KW-1185">Reference proteome</keyword>
<dbReference type="Proteomes" id="UP001500929">
    <property type="component" value="Unassembled WGS sequence"/>
</dbReference>
<dbReference type="RefSeq" id="WP_375163649.1">
    <property type="nucleotide sequence ID" value="NZ_BAAAQY010000007.1"/>
</dbReference>
<organism evidence="1 2">
    <name type="scientific">Herbiconiux moechotypicola</name>
    <dbReference type="NCBI Taxonomy" id="637393"/>
    <lineage>
        <taxon>Bacteria</taxon>
        <taxon>Bacillati</taxon>
        <taxon>Actinomycetota</taxon>
        <taxon>Actinomycetes</taxon>
        <taxon>Micrococcales</taxon>
        <taxon>Microbacteriaceae</taxon>
        <taxon>Herbiconiux</taxon>
    </lineage>
</organism>
<gene>
    <name evidence="1" type="ORF">GCM10009851_26320</name>
</gene>
<protein>
    <recommendedName>
        <fullName evidence="3">Nucleotidyltransferase family protein</fullName>
    </recommendedName>
</protein>
<reference evidence="2" key="1">
    <citation type="journal article" date="2019" name="Int. J. Syst. Evol. Microbiol.">
        <title>The Global Catalogue of Microorganisms (GCM) 10K type strain sequencing project: providing services to taxonomists for standard genome sequencing and annotation.</title>
        <authorList>
            <consortium name="The Broad Institute Genomics Platform"/>
            <consortium name="The Broad Institute Genome Sequencing Center for Infectious Disease"/>
            <person name="Wu L."/>
            <person name="Ma J."/>
        </authorList>
    </citation>
    <scope>NUCLEOTIDE SEQUENCE [LARGE SCALE GENOMIC DNA]</scope>
    <source>
        <strain evidence="2">JCM 16117</strain>
    </source>
</reference>
<evidence type="ECO:0008006" key="3">
    <source>
        <dbReference type="Google" id="ProtNLM"/>
    </source>
</evidence>
<evidence type="ECO:0000313" key="2">
    <source>
        <dbReference type="Proteomes" id="UP001500929"/>
    </source>
</evidence>
<sequence>MRDSIVDLDAAVLLAHALVAQIAASSEIPCLFIKGPGCRLQGLRPGGTISSDVDAWAEPAHAPRLIELLETRGWARRPRSELDDFYPVHSVTLYHPSWPCDIDVHSRFPGMDGEPGSVFAHLWSRRTYVELAHWPVPLPSLPDHALILALHALRTPWSAKGQKELQFLIHSCLPELDFDGLAAIALATGGAGAAAPFLDALPGASHPPPSWPDPSDEWLVRTIARSPGSLRLIDIVKSPWRQRPRLILRALFPKPETYTARNLHLDLTDRLTSRRVRLRRLFSGLASVPSALAETARYVRARRSLR</sequence>
<accession>A0ABP5QPZ2</accession>
<name>A0ABP5QPZ2_9MICO</name>
<dbReference type="InterPro" id="IPR039498">
    <property type="entry name" value="NTP_transf_5"/>
</dbReference>
<dbReference type="EMBL" id="BAAAQY010000007">
    <property type="protein sequence ID" value="GAA2239678.1"/>
    <property type="molecule type" value="Genomic_DNA"/>
</dbReference>
<evidence type="ECO:0000313" key="1">
    <source>
        <dbReference type="EMBL" id="GAA2239678.1"/>
    </source>
</evidence>